<organism evidence="1 2">
    <name type="scientific">Agrilutibacter niabensis</name>
    <dbReference type="NCBI Taxonomy" id="380628"/>
    <lineage>
        <taxon>Bacteria</taxon>
        <taxon>Pseudomonadati</taxon>
        <taxon>Pseudomonadota</taxon>
        <taxon>Gammaproteobacteria</taxon>
        <taxon>Lysobacterales</taxon>
        <taxon>Lysobacteraceae</taxon>
        <taxon>Agrilutibacter</taxon>
    </lineage>
</organism>
<keyword evidence="2" id="KW-1185">Reference proteome</keyword>
<protein>
    <recommendedName>
        <fullName evidence="3">Acetyltransferase</fullName>
    </recommendedName>
</protein>
<comment type="caution">
    <text evidence="1">The sequence shown here is derived from an EMBL/GenBank/DDBJ whole genome shotgun (WGS) entry which is preliminary data.</text>
</comment>
<dbReference type="Proteomes" id="UP001267878">
    <property type="component" value="Unassembled WGS sequence"/>
</dbReference>
<evidence type="ECO:0008006" key="3">
    <source>
        <dbReference type="Google" id="ProtNLM"/>
    </source>
</evidence>
<sequence>MEFFEAARRLYTSFGFVPCPPFGSYKTDPNSVFMTRQVNELAPEPSYP</sequence>
<name>A0ABU1VKJ8_9GAMM</name>
<evidence type="ECO:0000313" key="2">
    <source>
        <dbReference type="Proteomes" id="UP001267878"/>
    </source>
</evidence>
<dbReference type="EMBL" id="JAVDVW010000001">
    <property type="protein sequence ID" value="MDR7097823.1"/>
    <property type="molecule type" value="Genomic_DNA"/>
</dbReference>
<reference evidence="1 2" key="1">
    <citation type="submission" date="2023-07" db="EMBL/GenBank/DDBJ databases">
        <title>Sorghum-associated microbial communities from plants grown in Nebraska, USA.</title>
        <authorList>
            <person name="Schachtman D."/>
        </authorList>
    </citation>
    <scope>NUCLEOTIDE SEQUENCE [LARGE SCALE GENOMIC DNA]</scope>
    <source>
        <strain evidence="1 2">BE187</strain>
    </source>
</reference>
<accession>A0ABU1VKJ8</accession>
<dbReference type="Gene3D" id="3.40.630.30">
    <property type="match status" value="1"/>
</dbReference>
<proteinExistence type="predicted"/>
<gene>
    <name evidence="1" type="ORF">J2X04_000170</name>
</gene>
<evidence type="ECO:0000313" key="1">
    <source>
        <dbReference type="EMBL" id="MDR7097823.1"/>
    </source>
</evidence>